<organism evidence="1 2">
    <name type="scientific">Liparis tanakae</name>
    <name type="common">Tanaka's snailfish</name>
    <dbReference type="NCBI Taxonomy" id="230148"/>
    <lineage>
        <taxon>Eukaryota</taxon>
        <taxon>Metazoa</taxon>
        <taxon>Chordata</taxon>
        <taxon>Craniata</taxon>
        <taxon>Vertebrata</taxon>
        <taxon>Euteleostomi</taxon>
        <taxon>Actinopterygii</taxon>
        <taxon>Neopterygii</taxon>
        <taxon>Teleostei</taxon>
        <taxon>Neoteleostei</taxon>
        <taxon>Acanthomorphata</taxon>
        <taxon>Eupercaria</taxon>
        <taxon>Perciformes</taxon>
        <taxon>Cottioidei</taxon>
        <taxon>Cottales</taxon>
        <taxon>Liparidae</taxon>
        <taxon>Liparis</taxon>
    </lineage>
</organism>
<evidence type="ECO:0000313" key="1">
    <source>
        <dbReference type="EMBL" id="TNN48363.1"/>
    </source>
</evidence>
<name>A0A4Z2G665_9TELE</name>
<dbReference type="EMBL" id="SRLO01000700">
    <property type="protein sequence ID" value="TNN48363.1"/>
    <property type="molecule type" value="Genomic_DNA"/>
</dbReference>
<dbReference type="AlphaFoldDB" id="A0A4Z2G665"/>
<protein>
    <submittedName>
        <fullName evidence="1">Uncharacterized protein</fullName>
    </submittedName>
</protein>
<dbReference type="Proteomes" id="UP000314294">
    <property type="component" value="Unassembled WGS sequence"/>
</dbReference>
<proteinExistence type="predicted"/>
<evidence type="ECO:0000313" key="2">
    <source>
        <dbReference type="Proteomes" id="UP000314294"/>
    </source>
</evidence>
<sequence>MDLPSIDRIIRPPRGWQLKANTLQRCLETRLQVVYGFLCNLEFLSRSMECMASVTHSAVCRARPHGECILHTGEECVRGQSCTDTVAIVLRWLTTHFLSLTSPDARSALLKGSTFGEAVLLDTPTFTACSLLKGICSVSIAQRSLQRRSEKCHGDTPEGQHLVQRGFVKWASVKPEGDLRLSALLKDNVAGIKLPSLWFKDNLISSLSHSHPIVPHRGRQQAGMPIASLRPPLRGADVTALLPGSRNRGAEELRVATPGLSLEGHVHEHSFPLTKLQRAMPGAMHSGRPCTLDGHALWTAMHSGRPCTLDGRAL</sequence>
<comment type="caution">
    <text evidence="1">The sequence shown here is derived from an EMBL/GenBank/DDBJ whole genome shotgun (WGS) entry which is preliminary data.</text>
</comment>
<accession>A0A4Z2G665</accession>
<reference evidence="1 2" key="1">
    <citation type="submission" date="2019-03" db="EMBL/GenBank/DDBJ databases">
        <title>First draft genome of Liparis tanakae, snailfish: a comprehensive survey of snailfish specific genes.</title>
        <authorList>
            <person name="Kim W."/>
            <person name="Song I."/>
            <person name="Jeong J.-H."/>
            <person name="Kim D."/>
            <person name="Kim S."/>
            <person name="Ryu S."/>
            <person name="Song J.Y."/>
            <person name="Lee S.K."/>
        </authorList>
    </citation>
    <scope>NUCLEOTIDE SEQUENCE [LARGE SCALE GENOMIC DNA]</scope>
    <source>
        <tissue evidence="1">Muscle</tissue>
    </source>
</reference>
<keyword evidence="2" id="KW-1185">Reference proteome</keyword>
<gene>
    <name evidence="1" type="ORF">EYF80_041442</name>
</gene>